<name>A0A7X1ME56_9ACTN</name>
<comment type="caution">
    <text evidence="1">The sequence shown here is derived from an EMBL/GenBank/DDBJ whole genome shotgun (WGS) entry which is preliminary data.</text>
</comment>
<sequence>MTGESKDFATHLQEAAVGILERFPEELKPEIYALSFRIWRVDYDYRRPYVAIGYNTETQYGRERRPEDPGEARWNYACWLLDGFETLGNVPEDPAGGPLYEDEVRRLGLWFEGDDESDEDDAELDLLQLHFADACIGLARRLHASGRIEAVFGRPLPVVVFDMDCPGWEVEATEAANPPELIEGFLAWQRAAGHFDD</sequence>
<organism evidence="1 2">
    <name type="scientific">Streptomyces cupreus</name>
    <dbReference type="NCBI Taxonomy" id="2759956"/>
    <lineage>
        <taxon>Bacteria</taxon>
        <taxon>Bacillati</taxon>
        <taxon>Actinomycetota</taxon>
        <taxon>Actinomycetes</taxon>
        <taxon>Kitasatosporales</taxon>
        <taxon>Streptomycetaceae</taxon>
        <taxon>Streptomyces</taxon>
    </lineage>
</organism>
<dbReference type="Proteomes" id="UP000584670">
    <property type="component" value="Unassembled WGS sequence"/>
</dbReference>
<protein>
    <recommendedName>
        <fullName evidence="3">DUF4303 domain-containing protein</fullName>
    </recommendedName>
</protein>
<gene>
    <name evidence="1" type="ORF">H4N64_43430</name>
</gene>
<proteinExistence type="predicted"/>
<evidence type="ECO:0008006" key="3">
    <source>
        <dbReference type="Google" id="ProtNLM"/>
    </source>
</evidence>
<evidence type="ECO:0000313" key="1">
    <source>
        <dbReference type="EMBL" id="MBC2908229.1"/>
    </source>
</evidence>
<evidence type="ECO:0000313" key="2">
    <source>
        <dbReference type="Proteomes" id="UP000584670"/>
    </source>
</evidence>
<accession>A0A7X1ME56</accession>
<keyword evidence="2" id="KW-1185">Reference proteome</keyword>
<dbReference type="RefSeq" id="WP_186288145.1">
    <property type="nucleotide sequence ID" value="NZ_JACMSF010000124.1"/>
</dbReference>
<dbReference type="EMBL" id="JACMSF010000124">
    <property type="protein sequence ID" value="MBC2908229.1"/>
    <property type="molecule type" value="Genomic_DNA"/>
</dbReference>
<dbReference type="AlphaFoldDB" id="A0A7X1ME56"/>
<reference evidence="1 2" key="1">
    <citation type="submission" date="2020-08" db="EMBL/GenBank/DDBJ databases">
        <title>Streptomyces sp. PSKA01 genome sequencing and assembly.</title>
        <authorList>
            <person name="Mandal S."/>
            <person name="Maiti P.K."/>
            <person name="Das P."/>
        </authorList>
    </citation>
    <scope>NUCLEOTIDE SEQUENCE [LARGE SCALE GENOMIC DNA]</scope>
    <source>
        <strain evidence="1 2">PSKA01</strain>
    </source>
</reference>